<keyword evidence="2" id="KW-0489">Methyltransferase</keyword>
<evidence type="ECO:0000256" key="2">
    <source>
        <dbReference type="ARBA" id="ARBA00022603"/>
    </source>
</evidence>
<dbReference type="AlphaFoldDB" id="J9BZV9"/>
<sequence length="157" mass="18167">NWIVKYMVQNTVGRIYLDNNPYSEIKDRMNYLVEPSEPATPENKFRFDDIHDLTCADLACGSGHILNECFDILYQIYIEEGYSRRQAIEDIFKYNLSGIDIDLRAKQLATFALLLKACQKDSSFIDAHCMPRVLNMPKPYAKENLNGDIEEFLDGKQ</sequence>
<evidence type="ECO:0000256" key="3">
    <source>
        <dbReference type="ARBA" id="ARBA00022679"/>
    </source>
</evidence>
<name>J9BZV9_9ZZZZ</name>
<reference evidence="5" key="1">
    <citation type="journal article" date="2012" name="PLoS ONE">
        <title>Gene sets for utilization of primary and secondary nutrition supplies in the distal gut of endangered iberian lynx.</title>
        <authorList>
            <person name="Alcaide M."/>
            <person name="Messina E."/>
            <person name="Richter M."/>
            <person name="Bargiela R."/>
            <person name="Peplies J."/>
            <person name="Huws S.A."/>
            <person name="Newbold C.J."/>
            <person name="Golyshin P.N."/>
            <person name="Simon M.A."/>
            <person name="Lopez G."/>
            <person name="Yakimov M.M."/>
            <person name="Ferrer M."/>
        </authorList>
    </citation>
    <scope>NUCLEOTIDE SEQUENCE</scope>
</reference>
<gene>
    <name evidence="5" type="ORF">EVA_18827</name>
</gene>
<dbReference type="Gene3D" id="3.40.50.150">
    <property type="entry name" value="Vaccinia Virus protein VP39"/>
    <property type="match status" value="1"/>
</dbReference>
<evidence type="ECO:0000313" key="5">
    <source>
        <dbReference type="EMBL" id="EJW93065.1"/>
    </source>
</evidence>
<comment type="caution">
    <text evidence="5">The sequence shown here is derived from an EMBL/GenBank/DDBJ whole genome shotgun (WGS) entry which is preliminary data.</text>
</comment>
<protein>
    <recommendedName>
        <fullName evidence="1">site-specific DNA-methyltransferase (adenine-specific)</fullName>
        <ecNumber evidence="1">2.1.1.72</ecNumber>
    </recommendedName>
</protein>
<keyword evidence="3" id="KW-0808">Transferase</keyword>
<evidence type="ECO:0000256" key="1">
    <source>
        <dbReference type="ARBA" id="ARBA00011900"/>
    </source>
</evidence>
<comment type="catalytic activity">
    <reaction evidence="4">
        <text>a 2'-deoxyadenosine in DNA + S-adenosyl-L-methionine = an N(6)-methyl-2'-deoxyadenosine in DNA + S-adenosyl-L-homocysteine + H(+)</text>
        <dbReference type="Rhea" id="RHEA:15197"/>
        <dbReference type="Rhea" id="RHEA-COMP:12418"/>
        <dbReference type="Rhea" id="RHEA-COMP:12419"/>
        <dbReference type="ChEBI" id="CHEBI:15378"/>
        <dbReference type="ChEBI" id="CHEBI:57856"/>
        <dbReference type="ChEBI" id="CHEBI:59789"/>
        <dbReference type="ChEBI" id="CHEBI:90615"/>
        <dbReference type="ChEBI" id="CHEBI:90616"/>
        <dbReference type="EC" id="2.1.1.72"/>
    </reaction>
</comment>
<feature type="non-terminal residue" evidence="5">
    <location>
        <position position="1"/>
    </location>
</feature>
<proteinExistence type="predicted"/>
<accession>J9BZV9</accession>
<organism evidence="5">
    <name type="scientific">gut metagenome</name>
    <dbReference type="NCBI Taxonomy" id="749906"/>
    <lineage>
        <taxon>unclassified sequences</taxon>
        <taxon>metagenomes</taxon>
        <taxon>organismal metagenomes</taxon>
    </lineage>
</organism>
<dbReference type="EMBL" id="AMCI01007184">
    <property type="protein sequence ID" value="EJW93065.1"/>
    <property type="molecule type" value="Genomic_DNA"/>
</dbReference>
<dbReference type="SUPFAM" id="SSF53335">
    <property type="entry name" value="S-adenosyl-L-methionine-dependent methyltransferases"/>
    <property type="match status" value="1"/>
</dbReference>
<dbReference type="EC" id="2.1.1.72" evidence="1"/>
<dbReference type="PANTHER" id="PTHR33841:SF1">
    <property type="entry name" value="DNA METHYLTRANSFERASE A"/>
    <property type="match status" value="1"/>
</dbReference>
<evidence type="ECO:0000256" key="4">
    <source>
        <dbReference type="ARBA" id="ARBA00047942"/>
    </source>
</evidence>
<dbReference type="InterPro" id="IPR029063">
    <property type="entry name" value="SAM-dependent_MTases_sf"/>
</dbReference>
<dbReference type="InterPro" id="IPR050953">
    <property type="entry name" value="N4_N6_ade-DNA_methylase"/>
</dbReference>
<dbReference type="PANTHER" id="PTHR33841">
    <property type="entry name" value="DNA METHYLTRANSFERASE YEEA-RELATED"/>
    <property type="match status" value="1"/>
</dbReference>
<dbReference type="GO" id="GO:0032259">
    <property type="term" value="P:methylation"/>
    <property type="evidence" value="ECO:0007669"/>
    <property type="project" value="UniProtKB-KW"/>
</dbReference>
<dbReference type="GO" id="GO:0009007">
    <property type="term" value="F:site-specific DNA-methyltransferase (adenine-specific) activity"/>
    <property type="evidence" value="ECO:0007669"/>
    <property type="project" value="UniProtKB-EC"/>
</dbReference>